<dbReference type="EMBL" id="NLAX01000008">
    <property type="protein sequence ID" value="PKS10913.1"/>
    <property type="molecule type" value="Genomic_DNA"/>
</dbReference>
<feature type="transmembrane region" description="Helical" evidence="8">
    <location>
        <begin position="119"/>
        <end position="142"/>
    </location>
</feature>
<evidence type="ECO:0000313" key="10">
    <source>
        <dbReference type="EMBL" id="PKS10913.1"/>
    </source>
</evidence>
<dbReference type="InterPro" id="IPR050360">
    <property type="entry name" value="MFS_Sugar_Transporters"/>
</dbReference>
<dbReference type="InterPro" id="IPR005829">
    <property type="entry name" value="Sugar_transporter_CS"/>
</dbReference>
<evidence type="ECO:0000256" key="6">
    <source>
        <dbReference type="ARBA" id="ARBA00023136"/>
    </source>
</evidence>
<dbReference type="PROSITE" id="PS00217">
    <property type="entry name" value="SUGAR_TRANSPORT_2"/>
    <property type="match status" value="1"/>
</dbReference>
<feature type="transmembrane region" description="Helical" evidence="8">
    <location>
        <begin position="154"/>
        <end position="173"/>
    </location>
</feature>
<reference evidence="10 11" key="1">
    <citation type="journal article" date="2017" name="G3 (Bethesda)">
        <title>First Draft Genome Sequence of the Pathogenic Fungus Lomentospora prolificans (Formerly Scedosporium prolificans).</title>
        <authorList>
            <person name="Luo R."/>
            <person name="Zimin A."/>
            <person name="Workman R."/>
            <person name="Fan Y."/>
            <person name="Pertea G."/>
            <person name="Grossman N."/>
            <person name="Wear M.P."/>
            <person name="Jia B."/>
            <person name="Miller H."/>
            <person name="Casadevall A."/>
            <person name="Timp W."/>
            <person name="Zhang S.X."/>
            <person name="Salzberg S.L."/>
        </authorList>
    </citation>
    <scope>NUCLEOTIDE SEQUENCE [LARGE SCALE GENOMIC DNA]</scope>
    <source>
        <strain evidence="10 11">JHH-5317</strain>
    </source>
</reference>
<comment type="similarity">
    <text evidence="2 7">Belongs to the major facilitator superfamily. Sugar transporter (TC 2.A.1.1) family.</text>
</comment>
<dbReference type="Proteomes" id="UP000233524">
    <property type="component" value="Unassembled WGS sequence"/>
</dbReference>
<name>A0A2N3NEQ1_9PEZI</name>
<evidence type="ECO:0000256" key="4">
    <source>
        <dbReference type="ARBA" id="ARBA00022692"/>
    </source>
</evidence>
<evidence type="ECO:0000256" key="5">
    <source>
        <dbReference type="ARBA" id="ARBA00022989"/>
    </source>
</evidence>
<protein>
    <recommendedName>
        <fullName evidence="9">Major facilitator superfamily (MFS) profile domain-containing protein</fullName>
    </recommendedName>
</protein>
<keyword evidence="11" id="KW-1185">Reference proteome</keyword>
<proteinExistence type="inferred from homology"/>
<dbReference type="InParanoid" id="A0A2N3NEQ1"/>
<dbReference type="InterPro" id="IPR003663">
    <property type="entry name" value="Sugar/inositol_transpt"/>
</dbReference>
<dbReference type="InterPro" id="IPR036259">
    <property type="entry name" value="MFS_trans_sf"/>
</dbReference>
<dbReference type="PANTHER" id="PTHR48022:SF77">
    <property type="entry name" value="MAJOR FACILITATOR SUPERFAMILY (MFS) PROFILE DOMAIN-CONTAINING PROTEIN"/>
    <property type="match status" value="1"/>
</dbReference>
<dbReference type="NCBIfam" id="TIGR00879">
    <property type="entry name" value="SP"/>
    <property type="match status" value="1"/>
</dbReference>
<keyword evidence="6 8" id="KW-0472">Membrane</keyword>
<evidence type="ECO:0000256" key="3">
    <source>
        <dbReference type="ARBA" id="ARBA00022448"/>
    </source>
</evidence>
<comment type="subcellular location">
    <subcellularLocation>
        <location evidence="1">Membrane</location>
        <topology evidence="1">Multi-pass membrane protein</topology>
    </subcellularLocation>
</comment>
<sequence length="521" mass="57452">MFGSLKFDWRSHKWALLYCSISAIGALCYGYDNTYYNGVLAMQEFKNDYGNHYVDGQRALATSFQAVTASSIYIGDLLGALIAAPINDRWGRKATFWFASFCILAGGVCQVADTHFEGVIIAGRVLIGIGVGQFTVTSLLYMGEVSPKEIRGPVLMMFQFLQSISQLIASGISQGTEGVKSSLSYKIPMGGLIVLPLIMFAGLPFIPESPTWYILRGRRDDAEAALRKIHRSEGSYDTTEDIREMEETKRAHEESAEFSSWKALLQDPVERRKVIYSAGAMFSSQVNGILFFYVYGVVFAQAIGMKDPFLIQLITNILQIFAVGASVLTGNKVRRRINLFVTNGMMMVAFIVIGGVGTQGALTTAGQYVIVIFSYIVIIGYNFGIGPLAYTIARETAVGTNQNKIMSVSIVVFYFITWLISFTAPYLYYDAGLGPMLGFIYAGTTALTQVYTYFCVGETAGRSTMEISMFFSHGIPAWRWRTHVFADLTDEKVLEGDDIGKLEKGASNGSIPTKSEHENQV</sequence>
<keyword evidence="4 8" id="KW-0812">Transmembrane</keyword>
<dbReference type="STRING" id="41688.A0A2N3NEQ1"/>
<dbReference type="Gene3D" id="1.20.1250.20">
    <property type="entry name" value="MFS general substrate transporter like domains"/>
    <property type="match status" value="1"/>
</dbReference>
<feature type="transmembrane region" description="Helical" evidence="8">
    <location>
        <begin position="340"/>
        <end position="362"/>
    </location>
</feature>
<comment type="caution">
    <text evidence="10">The sequence shown here is derived from an EMBL/GenBank/DDBJ whole genome shotgun (WGS) entry which is preliminary data.</text>
</comment>
<feature type="transmembrane region" description="Helical" evidence="8">
    <location>
        <begin position="435"/>
        <end position="456"/>
    </location>
</feature>
<feature type="transmembrane region" description="Helical" evidence="8">
    <location>
        <begin position="96"/>
        <end position="113"/>
    </location>
</feature>
<evidence type="ECO:0000259" key="9">
    <source>
        <dbReference type="PROSITE" id="PS50850"/>
    </source>
</evidence>
<dbReference type="InterPro" id="IPR020846">
    <property type="entry name" value="MFS_dom"/>
</dbReference>
<dbReference type="AlphaFoldDB" id="A0A2N3NEQ1"/>
<dbReference type="PANTHER" id="PTHR48022">
    <property type="entry name" value="PLASTIDIC GLUCOSE TRANSPORTER 4"/>
    <property type="match status" value="1"/>
</dbReference>
<evidence type="ECO:0000256" key="2">
    <source>
        <dbReference type="ARBA" id="ARBA00010992"/>
    </source>
</evidence>
<evidence type="ECO:0000256" key="7">
    <source>
        <dbReference type="RuleBase" id="RU003346"/>
    </source>
</evidence>
<dbReference type="SUPFAM" id="SSF103473">
    <property type="entry name" value="MFS general substrate transporter"/>
    <property type="match status" value="1"/>
</dbReference>
<evidence type="ECO:0000313" key="11">
    <source>
        <dbReference type="Proteomes" id="UP000233524"/>
    </source>
</evidence>
<organism evidence="10 11">
    <name type="scientific">Lomentospora prolificans</name>
    <dbReference type="NCBI Taxonomy" id="41688"/>
    <lineage>
        <taxon>Eukaryota</taxon>
        <taxon>Fungi</taxon>
        <taxon>Dikarya</taxon>
        <taxon>Ascomycota</taxon>
        <taxon>Pezizomycotina</taxon>
        <taxon>Sordariomycetes</taxon>
        <taxon>Hypocreomycetidae</taxon>
        <taxon>Microascales</taxon>
        <taxon>Microascaceae</taxon>
        <taxon>Lomentospora</taxon>
    </lineage>
</organism>
<dbReference type="GO" id="GO:0005351">
    <property type="term" value="F:carbohydrate:proton symporter activity"/>
    <property type="evidence" value="ECO:0007669"/>
    <property type="project" value="TreeGrafter"/>
</dbReference>
<keyword evidence="3 7" id="KW-0813">Transport</keyword>
<evidence type="ECO:0000256" key="1">
    <source>
        <dbReference type="ARBA" id="ARBA00004141"/>
    </source>
</evidence>
<keyword evidence="5 8" id="KW-1133">Transmembrane helix</keyword>
<feature type="transmembrane region" description="Helical" evidence="8">
    <location>
        <begin position="185"/>
        <end position="206"/>
    </location>
</feature>
<dbReference type="PROSITE" id="PS50850">
    <property type="entry name" value="MFS"/>
    <property type="match status" value="1"/>
</dbReference>
<dbReference type="PRINTS" id="PR00171">
    <property type="entry name" value="SUGRTRNSPORT"/>
</dbReference>
<dbReference type="FunFam" id="1.20.1250.20:FF:000078">
    <property type="entry name" value="MFS maltose transporter, putative"/>
    <property type="match status" value="1"/>
</dbReference>
<feature type="transmembrane region" description="Helical" evidence="8">
    <location>
        <begin position="368"/>
        <end position="393"/>
    </location>
</feature>
<feature type="transmembrane region" description="Helical" evidence="8">
    <location>
        <begin position="405"/>
        <end position="429"/>
    </location>
</feature>
<gene>
    <name evidence="10" type="ORF">jhhlp_002671</name>
</gene>
<dbReference type="OrthoDB" id="6133115at2759"/>
<dbReference type="GO" id="GO:0016020">
    <property type="term" value="C:membrane"/>
    <property type="evidence" value="ECO:0007669"/>
    <property type="project" value="UniProtKB-SubCell"/>
</dbReference>
<feature type="domain" description="Major facilitator superfamily (MFS) profile" evidence="9">
    <location>
        <begin position="18"/>
        <end position="460"/>
    </location>
</feature>
<accession>A0A2N3NEQ1</accession>
<feature type="transmembrane region" description="Helical" evidence="8">
    <location>
        <begin position="274"/>
        <end position="303"/>
    </location>
</feature>
<dbReference type="VEuPathDB" id="FungiDB:jhhlp_002671"/>
<evidence type="ECO:0000256" key="8">
    <source>
        <dbReference type="SAM" id="Phobius"/>
    </source>
</evidence>
<dbReference type="Pfam" id="PF00083">
    <property type="entry name" value="Sugar_tr"/>
    <property type="match status" value="1"/>
</dbReference>
<dbReference type="InterPro" id="IPR005828">
    <property type="entry name" value="MFS_sugar_transport-like"/>
</dbReference>
<feature type="transmembrane region" description="Helical" evidence="8">
    <location>
        <begin position="64"/>
        <end position="84"/>
    </location>
</feature>
<feature type="transmembrane region" description="Helical" evidence="8">
    <location>
        <begin position="309"/>
        <end position="328"/>
    </location>
</feature>